<feature type="region of interest" description="Disordered" evidence="1">
    <location>
        <begin position="1"/>
        <end position="27"/>
    </location>
</feature>
<feature type="region of interest" description="Disordered" evidence="1">
    <location>
        <begin position="133"/>
        <end position="156"/>
    </location>
</feature>
<evidence type="ECO:0000256" key="1">
    <source>
        <dbReference type="SAM" id="MobiDB-lite"/>
    </source>
</evidence>
<dbReference type="EMBL" id="AEHJ01000007">
    <property type="protein sequence ID" value="EFO78286.1"/>
    <property type="molecule type" value="Genomic_DNA"/>
</dbReference>
<evidence type="ECO:0000313" key="2">
    <source>
        <dbReference type="EMBL" id="EFO78286.1"/>
    </source>
</evidence>
<dbReference type="RefSeq" id="WP_003841994.1">
    <property type="nucleotide sequence ID" value="NZ_AEHJ01000007.1"/>
</dbReference>
<proteinExistence type="predicted"/>
<comment type="caution">
    <text evidence="2">The sequence shown here is derived from an EMBL/GenBank/DDBJ whole genome shotgun (WGS) entry which is preliminary data.</text>
</comment>
<protein>
    <recommendedName>
        <fullName evidence="4">Helicase</fullName>
    </recommendedName>
</protein>
<gene>
    <name evidence="2" type="ORF">HMPREF9003_0429</name>
</gene>
<feature type="region of interest" description="Disordered" evidence="1">
    <location>
        <begin position="44"/>
        <end position="68"/>
    </location>
</feature>
<dbReference type="AlphaFoldDB" id="A0AB72Z277"/>
<organism evidence="2 3">
    <name type="scientific">Bifidobacterium dentium JCVIHMP022</name>
    <dbReference type="NCBI Taxonomy" id="553191"/>
    <lineage>
        <taxon>Bacteria</taxon>
        <taxon>Bacillati</taxon>
        <taxon>Actinomycetota</taxon>
        <taxon>Actinomycetes</taxon>
        <taxon>Bifidobacteriales</taxon>
        <taxon>Bifidobacteriaceae</taxon>
        <taxon>Bifidobacterium</taxon>
    </lineage>
</organism>
<accession>A0AB72Z277</accession>
<dbReference type="Proteomes" id="UP000003457">
    <property type="component" value="Unassembled WGS sequence"/>
</dbReference>
<evidence type="ECO:0008006" key="4">
    <source>
        <dbReference type="Google" id="ProtNLM"/>
    </source>
</evidence>
<feature type="compositionally biased region" description="Low complexity" evidence="1">
    <location>
        <begin position="50"/>
        <end position="65"/>
    </location>
</feature>
<sequence>MADEDAEDVEKGTDNGADGGADELTAEDWKAKYEEAIKHSREWEKRAKANKNAARTLDDANAAAKNAEDALAEAEKRAKDAESKLADYKHSAEVAALKAAVSAETGVPAGLLQGETEDDLKASAEALMNWSKGRPRAPFIKNPAGAPNNKTNETSDAAKAIAKALFGTNK</sequence>
<reference evidence="2 3" key="1">
    <citation type="submission" date="2010-10" db="EMBL/GenBank/DDBJ databases">
        <authorList>
            <person name="Durkin A.S."/>
            <person name="Madupu R."/>
            <person name="Torralba M."/>
            <person name="Gillis M."/>
            <person name="Methe B."/>
            <person name="Sutton G."/>
            <person name="Nelson K.E."/>
        </authorList>
    </citation>
    <scope>NUCLEOTIDE SEQUENCE [LARGE SCALE GENOMIC DNA]</scope>
    <source>
        <strain evidence="2 3">JCVIHMP022</strain>
    </source>
</reference>
<name>A0AB72Z277_9BIFI</name>
<evidence type="ECO:0000313" key="3">
    <source>
        <dbReference type="Proteomes" id="UP000003457"/>
    </source>
</evidence>